<dbReference type="GeneID" id="4395274"/>
<organism evidence="2 3">
    <name type="scientific">Chaetomium globosum (strain ATCC 6205 / CBS 148.51 / DSM 1962 / NBRC 6347 / NRRL 1970)</name>
    <name type="common">Soil fungus</name>
    <dbReference type="NCBI Taxonomy" id="306901"/>
    <lineage>
        <taxon>Eukaryota</taxon>
        <taxon>Fungi</taxon>
        <taxon>Dikarya</taxon>
        <taxon>Ascomycota</taxon>
        <taxon>Pezizomycotina</taxon>
        <taxon>Sordariomycetes</taxon>
        <taxon>Sordariomycetidae</taxon>
        <taxon>Sordariales</taxon>
        <taxon>Chaetomiaceae</taxon>
        <taxon>Chaetomium</taxon>
    </lineage>
</organism>
<dbReference type="EMBL" id="CH408034">
    <property type="protein sequence ID" value="EAQ84548.1"/>
    <property type="molecule type" value="Genomic_DNA"/>
</dbReference>
<dbReference type="OrthoDB" id="409543at2759"/>
<keyword evidence="1" id="KW-1133">Transmembrane helix</keyword>
<accession>Q2GTZ2</accession>
<dbReference type="RefSeq" id="XP_001226489.1">
    <property type="nucleotide sequence ID" value="XM_001226488.1"/>
</dbReference>
<evidence type="ECO:0000313" key="2">
    <source>
        <dbReference type="EMBL" id="EAQ84548.1"/>
    </source>
</evidence>
<feature type="transmembrane region" description="Helical" evidence="1">
    <location>
        <begin position="16"/>
        <end position="34"/>
    </location>
</feature>
<keyword evidence="1" id="KW-0472">Membrane</keyword>
<dbReference type="AlphaFoldDB" id="Q2GTZ2"/>
<dbReference type="PANTHER" id="PTHR46830:SF2">
    <property type="entry name" value="ALPHA-1,4-N-ACETYLGLUCOSAMINYLTRANSFERASE"/>
    <property type="match status" value="1"/>
</dbReference>
<keyword evidence="3" id="KW-1185">Reference proteome</keyword>
<dbReference type="PANTHER" id="PTHR46830">
    <property type="entry name" value="TRANSFERASE, PUTATIVE-RELATED"/>
    <property type="match status" value="1"/>
</dbReference>
<dbReference type="InParanoid" id="Q2GTZ2"/>
<reference evidence="3" key="1">
    <citation type="journal article" date="2015" name="Genome Announc.">
        <title>Draft genome sequence of the cellulolytic fungus Chaetomium globosum.</title>
        <authorList>
            <person name="Cuomo C.A."/>
            <person name="Untereiner W.A."/>
            <person name="Ma L.-J."/>
            <person name="Grabherr M."/>
            <person name="Birren B.W."/>
        </authorList>
    </citation>
    <scope>NUCLEOTIDE SEQUENCE [LARGE SCALE GENOMIC DNA]</scope>
    <source>
        <strain evidence="3">ATCC 6205 / CBS 148.51 / DSM 1962 / NBRC 6347 / NRRL 1970</strain>
    </source>
</reference>
<sequence length="182" mass="20269">MRSLGATFNRAGWRRYAPIALVAVTAIVVLYTLFDVPSMVPWRPRLPNLQTFPVAPLAKACDNIPPPDPNTDAAAAANAPIPNLVHYIWLLADPAVFTLNFKVFVSVYSAHLFFHPDRIYIHTDVSPSLWERAKSSGDLWTKRGEISLDYVLGRRSNYARAVYPAVWHAVKEGIISEAARNG</sequence>
<evidence type="ECO:0000313" key="3">
    <source>
        <dbReference type="Proteomes" id="UP000001056"/>
    </source>
</evidence>
<protein>
    <submittedName>
        <fullName evidence="2">Uncharacterized protein</fullName>
    </submittedName>
</protein>
<gene>
    <name evidence="2" type="ORF">CHGG_08562</name>
</gene>
<name>Q2GTZ2_CHAGB</name>
<proteinExistence type="predicted"/>
<evidence type="ECO:0000256" key="1">
    <source>
        <dbReference type="SAM" id="Phobius"/>
    </source>
</evidence>
<keyword evidence="1" id="KW-0812">Transmembrane</keyword>
<dbReference type="VEuPathDB" id="FungiDB:CHGG_08562"/>
<dbReference type="eggNOG" id="ENOG502T9EM">
    <property type="taxonomic scope" value="Eukaryota"/>
</dbReference>
<dbReference type="Proteomes" id="UP000001056">
    <property type="component" value="Unassembled WGS sequence"/>
</dbReference>
<dbReference type="HOGENOM" id="CLU_1481813_0_0_1"/>